<dbReference type="PIRSF" id="PIRSF000505">
    <property type="entry name" value="EPSPS"/>
    <property type="match status" value="1"/>
</dbReference>
<reference evidence="9 10" key="1">
    <citation type="journal article" date="2006" name="Proc. Natl. Acad. Sci. U.S.A.">
        <title>Genomic analysis of the uncultivated marine crenarchaeote Cenarchaeum symbiosum.</title>
        <authorList>
            <person name="Hallam S.J."/>
            <person name="Konstantinidis K.T."/>
            <person name="Putnam N."/>
            <person name="Schleper C."/>
            <person name="Watanabe Y."/>
            <person name="Sugahara J."/>
            <person name="Preston C."/>
            <person name="de la Torre J."/>
            <person name="Richardson P.M."/>
            <person name="DeLong E.F."/>
        </authorList>
    </citation>
    <scope>NUCLEOTIDE SEQUENCE [LARGE SCALE GENOMIC DNA]</scope>
    <source>
        <strain evidence="10">A</strain>
    </source>
</reference>
<feature type="binding site" evidence="7">
    <location>
        <position position="84"/>
    </location>
    <ligand>
        <name>phosphoenolpyruvate</name>
        <dbReference type="ChEBI" id="CHEBI:58702"/>
    </ligand>
</feature>
<feature type="binding site" evidence="7">
    <location>
        <position position="16"/>
    </location>
    <ligand>
        <name>phosphoenolpyruvate</name>
        <dbReference type="ChEBI" id="CHEBI:58702"/>
    </ligand>
</feature>
<dbReference type="InterPro" id="IPR036968">
    <property type="entry name" value="Enolpyruvate_Tfrase_sf"/>
</dbReference>
<comment type="function">
    <text evidence="7">Catalyzes the transfer of the enolpyruvyl moiety of phosphoenolpyruvate (PEP) to the 5-hydroxyl of shikimate-3-phosphate (S3P) to produce enolpyruvyl shikimate-3-phosphate and inorganic phosphate.</text>
</comment>
<name>A0RU31_CENSY</name>
<dbReference type="PANTHER" id="PTHR21090">
    <property type="entry name" value="AROM/DEHYDROQUINATE SYNTHASE"/>
    <property type="match status" value="1"/>
</dbReference>
<evidence type="ECO:0000313" key="9">
    <source>
        <dbReference type="EMBL" id="ABK76848.1"/>
    </source>
</evidence>
<dbReference type="InterPro" id="IPR001986">
    <property type="entry name" value="Enolpyruvate_Tfrase_dom"/>
</dbReference>
<evidence type="ECO:0000256" key="5">
    <source>
        <dbReference type="ARBA" id="ARBA00023141"/>
    </source>
</evidence>
<feature type="binding site" evidence="7">
    <location>
        <position position="328"/>
    </location>
    <ligand>
        <name>phosphoenolpyruvate</name>
        <dbReference type="ChEBI" id="CHEBI:58702"/>
    </ligand>
</feature>
<dbReference type="GO" id="GO:0003866">
    <property type="term" value="F:3-phosphoshikimate 1-carboxyvinyltransferase activity"/>
    <property type="evidence" value="ECO:0007669"/>
    <property type="project" value="UniProtKB-UniRule"/>
</dbReference>
<dbReference type="EnsemblBacteria" id="ABK76848">
    <property type="protein sequence ID" value="ABK76848"/>
    <property type="gene ID" value="CENSYa_0205"/>
</dbReference>
<dbReference type="HOGENOM" id="CLU_024321_0_0_2"/>
<evidence type="ECO:0000256" key="1">
    <source>
        <dbReference type="ARBA" id="ARBA00004811"/>
    </source>
</evidence>
<comment type="pathway">
    <text evidence="1">Metabolic intermediate biosynthesis; chorismate biosynthesis; chorismate from D-erythrose 4-phosphate and phosphoenolpyruvate: step 6/7.</text>
</comment>
<accession>A0RU31</accession>
<organism evidence="9 10">
    <name type="scientific">Cenarchaeum symbiosum (strain A)</name>
    <dbReference type="NCBI Taxonomy" id="414004"/>
    <lineage>
        <taxon>Archaea</taxon>
        <taxon>Nitrososphaerota</taxon>
        <taxon>Candidatus Cenarchaeales</taxon>
        <taxon>Candidatus Cenarchaeaceae</taxon>
        <taxon>Candidatus Cenarchaeum</taxon>
    </lineage>
</organism>
<dbReference type="Proteomes" id="UP000000758">
    <property type="component" value="Chromosome"/>
</dbReference>
<feature type="active site" description="Proton acceptor" evidence="7">
    <location>
        <position position="298"/>
    </location>
</feature>
<keyword evidence="3 7" id="KW-0028">Amino-acid biosynthesis</keyword>
<dbReference type="EMBL" id="DP000238">
    <property type="protein sequence ID" value="ABK76848.1"/>
    <property type="molecule type" value="Genomic_DNA"/>
</dbReference>
<protein>
    <recommendedName>
        <fullName evidence="7">3-phosphoshikimate 1-carboxyvinyltransferase</fullName>
        <ecNumber evidence="7">2.5.1.19</ecNumber>
    </recommendedName>
    <alternativeName>
        <fullName evidence="7">5-enolpyruvylshikimate-3-phosphate synthase</fullName>
        <shortName evidence="7">EPSP synthase</shortName>
        <shortName evidence="7">EPSPS</shortName>
    </alternativeName>
</protein>
<evidence type="ECO:0000256" key="6">
    <source>
        <dbReference type="ARBA" id="ARBA00044633"/>
    </source>
</evidence>
<comment type="subunit">
    <text evidence="7">Monomer.</text>
</comment>
<dbReference type="AlphaFoldDB" id="A0RU31"/>
<proteinExistence type="inferred from homology"/>
<dbReference type="EC" id="2.5.1.19" evidence="7"/>
<evidence type="ECO:0000256" key="4">
    <source>
        <dbReference type="ARBA" id="ARBA00022679"/>
    </source>
</evidence>
<feature type="binding site" evidence="7">
    <location>
        <position position="157"/>
    </location>
    <ligand>
        <name>phosphoenolpyruvate</name>
        <dbReference type="ChEBI" id="CHEBI:58702"/>
    </ligand>
</feature>
<keyword evidence="5 7" id="KW-0057">Aromatic amino acid biosynthesis</keyword>
<dbReference type="UniPathway" id="UPA00053">
    <property type="reaction ID" value="UER00089"/>
</dbReference>
<comment type="catalytic activity">
    <reaction evidence="6">
        <text>3-phosphoshikimate + phosphoenolpyruvate = 5-O-(1-carboxyvinyl)-3-phosphoshikimate + phosphate</text>
        <dbReference type="Rhea" id="RHEA:21256"/>
        <dbReference type="ChEBI" id="CHEBI:43474"/>
        <dbReference type="ChEBI" id="CHEBI:57701"/>
        <dbReference type="ChEBI" id="CHEBI:58702"/>
        <dbReference type="ChEBI" id="CHEBI:145989"/>
        <dbReference type="EC" id="2.5.1.19"/>
    </reaction>
    <physiologicalReaction direction="left-to-right" evidence="6">
        <dbReference type="Rhea" id="RHEA:21257"/>
    </physiologicalReaction>
</comment>
<dbReference type="Gene3D" id="3.65.10.10">
    <property type="entry name" value="Enolpyruvate transferase domain"/>
    <property type="match status" value="2"/>
</dbReference>
<evidence type="ECO:0000313" key="10">
    <source>
        <dbReference type="Proteomes" id="UP000000758"/>
    </source>
</evidence>
<feature type="binding site" evidence="7">
    <location>
        <position position="21"/>
    </location>
    <ligand>
        <name>3-phosphoshikimate</name>
        <dbReference type="ChEBI" id="CHEBI:145989"/>
    </ligand>
</feature>
<dbReference type="PATRIC" id="fig|414004.10.peg.180"/>
<dbReference type="STRING" id="414004.CENSYa_0205"/>
<feature type="binding site" evidence="7">
    <location>
        <position position="17"/>
    </location>
    <ligand>
        <name>3-phosphoshikimate</name>
        <dbReference type="ChEBI" id="CHEBI:145989"/>
    </ligand>
</feature>
<evidence type="ECO:0000256" key="7">
    <source>
        <dbReference type="HAMAP-Rule" id="MF_00210"/>
    </source>
</evidence>
<comment type="similarity">
    <text evidence="2 7">Belongs to the EPSP synthase family.</text>
</comment>
<dbReference type="CDD" id="cd01556">
    <property type="entry name" value="EPSP_synthase"/>
    <property type="match status" value="1"/>
</dbReference>
<feature type="binding site" evidence="7">
    <location>
        <position position="112"/>
    </location>
    <ligand>
        <name>phosphoenolpyruvate</name>
        <dbReference type="ChEBI" id="CHEBI:58702"/>
    </ligand>
</feature>
<feature type="binding site" evidence="7">
    <location>
        <position position="370"/>
    </location>
    <ligand>
        <name>phosphoenolpyruvate</name>
        <dbReference type="ChEBI" id="CHEBI:58702"/>
    </ligand>
</feature>
<comment type="caution">
    <text evidence="7">Lacks conserved residue(s) required for the propagation of feature annotation.</text>
</comment>
<dbReference type="GO" id="GO:0009423">
    <property type="term" value="P:chorismate biosynthetic process"/>
    <property type="evidence" value="ECO:0007669"/>
    <property type="project" value="UniProtKB-UniRule"/>
</dbReference>
<dbReference type="Pfam" id="PF00275">
    <property type="entry name" value="EPSP_synthase"/>
    <property type="match status" value="1"/>
</dbReference>
<keyword evidence="4 7" id="KW-0808">Transferase</keyword>
<dbReference type="InterPro" id="IPR013792">
    <property type="entry name" value="RNA3'P_cycl/enolpyr_Trfase_a/b"/>
</dbReference>
<feature type="domain" description="Enolpyruvate transferase" evidence="8">
    <location>
        <begin position="3"/>
        <end position="404"/>
    </location>
</feature>
<dbReference type="HAMAP" id="MF_00210">
    <property type="entry name" value="EPSP_synth"/>
    <property type="match status" value="1"/>
</dbReference>
<keyword evidence="7" id="KW-0963">Cytoplasm</keyword>
<dbReference type="InterPro" id="IPR023193">
    <property type="entry name" value="EPSP_synthase_CS"/>
</dbReference>
<feature type="binding site" evidence="7">
    <location>
        <position position="183"/>
    </location>
    <ligand>
        <name>3-phosphoshikimate</name>
        <dbReference type="ChEBI" id="CHEBI:145989"/>
    </ligand>
</feature>
<feature type="binding site" evidence="7">
    <location>
        <position position="16"/>
    </location>
    <ligand>
        <name>3-phosphoshikimate</name>
        <dbReference type="ChEBI" id="CHEBI:145989"/>
    </ligand>
</feature>
<feature type="binding site" evidence="7">
    <location>
        <position position="298"/>
    </location>
    <ligand>
        <name>3-phosphoshikimate</name>
        <dbReference type="ChEBI" id="CHEBI:145989"/>
    </ligand>
</feature>
<dbReference type="KEGG" id="csy:CENSYa_0205"/>
<feature type="binding site" evidence="7">
    <location>
        <position position="155"/>
    </location>
    <ligand>
        <name>3-phosphoshikimate</name>
        <dbReference type="ChEBI" id="CHEBI:145989"/>
    </ligand>
</feature>
<dbReference type="PANTHER" id="PTHR21090:SF5">
    <property type="entry name" value="PENTAFUNCTIONAL AROM POLYPEPTIDE"/>
    <property type="match status" value="1"/>
</dbReference>
<dbReference type="SUPFAM" id="SSF55205">
    <property type="entry name" value="EPT/RTPC-like"/>
    <property type="match status" value="1"/>
</dbReference>
<feature type="binding site" evidence="7">
    <location>
        <position position="157"/>
    </location>
    <ligand>
        <name>3-phosphoshikimate</name>
        <dbReference type="ChEBI" id="CHEBI:145989"/>
    </ligand>
</feature>
<evidence type="ECO:0000259" key="8">
    <source>
        <dbReference type="Pfam" id="PF00275"/>
    </source>
</evidence>
<gene>
    <name evidence="7" type="primary">aroA</name>
    <name evidence="9" type="ordered locus">CENSYa_0205</name>
</gene>
<dbReference type="GO" id="GO:0005737">
    <property type="term" value="C:cytoplasm"/>
    <property type="evidence" value="ECO:0007669"/>
    <property type="project" value="UniProtKB-SubCell"/>
</dbReference>
<dbReference type="GO" id="GO:0009073">
    <property type="term" value="P:aromatic amino acid family biosynthetic process"/>
    <property type="evidence" value="ECO:0007669"/>
    <property type="project" value="UniProtKB-KW"/>
</dbReference>
<sequence>MGKSELRGTVSCPPSKSYTHRMVFLASLSEGTSRIKNILHSEDAEATMRACRGFGADITEDGSDLVIRGNPEVKPADIDVANSGTTIRIAAAVAALAGGRSNMTGDSSIQKRPMGPLLEALEAIGARCVSEEGSPPLSVEGPIQGGAASIRGDVSSQFISALLMAAPLTPMGVELSITGEPVSRPYIGATISAMAKFGVQVVAAADHKKYGVRPGGYKGTEVVVPPDYSTLSLLLAASVLTGDGLEIEAENSDLPQGDKAFLGILEQLGVTLRPGKRIATSSPPRLNGGTFDLGDTPDLLPPLSILALKCDRMEIVNVGHARLKETDRIGILCRELGKLGLDIEERKDGMLIRTGGGLHGAELDPEGDHRLFMAFCIAGMHLGDCVIRDTDSVAVSYPGFVQDMKSVGAVIKPD</sequence>
<dbReference type="InterPro" id="IPR006264">
    <property type="entry name" value="EPSP_synthase"/>
</dbReference>
<dbReference type="NCBIfam" id="TIGR01356">
    <property type="entry name" value="aroA"/>
    <property type="match status" value="1"/>
</dbReference>
<comment type="subcellular location">
    <subcellularLocation>
        <location evidence="7">Cytoplasm</location>
    </subcellularLocation>
</comment>
<evidence type="ECO:0000256" key="3">
    <source>
        <dbReference type="ARBA" id="ARBA00022605"/>
    </source>
</evidence>
<feature type="binding site" evidence="7">
    <location>
        <position position="156"/>
    </location>
    <ligand>
        <name>3-phosphoshikimate</name>
        <dbReference type="ChEBI" id="CHEBI:145989"/>
    </ligand>
</feature>
<dbReference type="PROSITE" id="PS00104">
    <property type="entry name" value="EPSP_SYNTHASE_1"/>
    <property type="match status" value="1"/>
</dbReference>
<dbReference type="GO" id="GO:0008652">
    <property type="term" value="P:amino acid biosynthetic process"/>
    <property type="evidence" value="ECO:0007669"/>
    <property type="project" value="UniProtKB-KW"/>
</dbReference>
<feature type="binding site" evidence="7">
    <location>
        <position position="324"/>
    </location>
    <ligand>
        <name>3-phosphoshikimate</name>
        <dbReference type="ChEBI" id="CHEBI:145989"/>
    </ligand>
</feature>
<evidence type="ECO:0000256" key="2">
    <source>
        <dbReference type="ARBA" id="ARBA00009948"/>
    </source>
</evidence>
<keyword evidence="10" id="KW-1185">Reference proteome</keyword>